<dbReference type="InterPro" id="IPR006091">
    <property type="entry name" value="Acyl-CoA_Oxase/DH_mid-dom"/>
</dbReference>
<dbReference type="GO" id="GO:0033539">
    <property type="term" value="P:fatty acid beta-oxidation using acyl-CoA dehydrogenase"/>
    <property type="evidence" value="ECO:0007669"/>
    <property type="project" value="TreeGrafter"/>
</dbReference>
<evidence type="ECO:0000256" key="1">
    <source>
        <dbReference type="ARBA" id="ARBA00001974"/>
    </source>
</evidence>
<evidence type="ECO:0000259" key="8">
    <source>
        <dbReference type="Pfam" id="PF00441"/>
    </source>
</evidence>
<dbReference type="AlphaFoldDB" id="A0A1H2QS34"/>
<feature type="domain" description="Acyl-CoA dehydrogenase/oxidase C-terminal" evidence="8">
    <location>
        <begin position="229"/>
        <end position="372"/>
    </location>
</feature>
<name>A0A1H2QS34_9RHOB</name>
<evidence type="ECO:0000313" key="11">
    <source>
        <dbReference type="EMBL" id="SDW10013.1"/>
    </source>
</evidence>
<dbReference type="InterPro" id="IPR037069">
    <property type="entry name" value="AcylCoA_DH/ox_N_sf"/>
</dbReference>
<evidence type="ECO:0000256" key="3">
    <source>
        <dbReference type="ARBA" id="ARBA00019125"/>
    </source>
</evidence>
<dbReference type="PANTHER" id="PTHR48083:SF2">
    <property type="entry name" value="MEDIUM-CHAIN SPECIFIC ACYL-COA DEHYDROGENASE, MITOCHONDRIAL"/>
    <property type="match status" value="1"/>
</dbReference>
<dbReference type="InterPro" id="IPR013786">
    <property type="entry name" value="AcylCoA_DH/ox_N"/>
</dbReference>
<evidence type="ECO:0000256" key="7">
    <source>
        <dbReference type="RuleBase" id="RU362125"/>
    </source>
</evidence>
<dbReference type="CDD" id="cd00567">
    <property type="entry name" value="ACAD"/>
    <property type="match status" value="1"/>
</dbReference>
<dbReference type="GO" id="GO:0005737">
    <property type="term" value="C:cytoplasm"/>
    <property type="evidence" value="ECO:0007669"/>
    <property type="project" value="TreeGrafter"/>
</dbReference>
<dbReference type="EMBL" id="FNMZ01000001">
    <property type="protein sequence ID" value="SDW10013.1"/>
    <property type="molecule type" value="Genomic_DNA"/>
</dbReference>
<organism evidence="11 12">
    <name type="scientific">Albimonas donghaensis</name>
    <dbReference type="NCBI Taxonomy" id="356660"/>
    <lineage>
        <taxon>Bacteria</taxon>
        <taxon>Pseudomonadati</taxon>
        <taxon>Pseudomonadota</taxon>
        <taxon>Alphaproteobacteria</taxon>
        <taxon>Rhodobacterales</taxon>
        <taxon>Paracoccaceae</taxon>
        <taxon>Albimonas</taxon>
    </lineage>
</organism>
<evidence type="ECO:0000256" key="2">
    <source>
        <dbReference type="ARBA" id="ARBA00009347"/>
    </source>
</evidence>
<dbReference type="Proteomes" id="UP000199118">
    <property type="component" value="Unassembled WGS sequence"/>
</dbReference>
<evidence type="ECO:0000259" key="9">
    <source>
        <dbReference type="Pfam" id="PF02770"/>
    </source>
</evidence>
<keyword evidence="12" id="KW-1185">Reference proteome</keyword>
<comment type="similarity">
    <text evidence="2 7">Belongs to the acyl-CoA dehydrogenase family.</text>
</comment>
<dbReference type="InterPro" id="IPR036250">
    <property type="entry name" value="AcylCo_DH-like_C"/>
</dbReference>
<dbReference type="Gene3D" id="1.10.540.10">
    <property type="entry name" value="Acyl-CoA dehydrogenase/oxidase, N-terminal domain"/>
    <property type="match status" value="1"/>
</dbReference>
<dbReference type="InterPro" id="IPR046373">
    <property type="entry name" value="Acyl-CoA_Oxase/DH_mid-dom_sf"/>
</dbReference>
<dbReference type="GO" id="GO:0003995">
    <property type="term" value="F:acyl-CoA dehydrogenase activity"/>
    <property type="evidence" value="ECO:0007669"/>
    <property type="project" value="InterPro"/>
</dbReference>
<dbReference type="OrthoDB" id="7337146at2"/>
<comment type="cofactor">
    <cofactor evidence="1 7">
        <name>FAD</name>
        <dbReference type="ChEBI" id="CHEBI:57692"/>
    </cofactor>
</comment>
<evidence type="ECO:0000259" key="10">
    <source>
        <dbReference type="Pfam" id="PF02771"/>
    </source>
</evidence>
<dbReference type="InterPro" id="IPR009100">
    <property type="entry name" value="AcylCoA_DH/oxidase_NM_dom_sf"/>
</dbReference>
<dbReference type="GO" id="GO:0050660">
    <property type="term" value="F:flavin adenine dinucleotide binding"/>
    <property type="evidence" value="ECO:0007669"/>
    <property type="project" value="InterPro"/>
</dbReference>
<protein>
    <recommendedName>
        <fullName evidence="3">Medium-chain specific acyl-CoA dehydrogenase, mitochondrial</fullName>
    </recommendedName>
</protein>
<dbReference type="PROSITE" id="PS00072">
    <property type="entry name" value="ACYL_COA_DH_1"/>
    <property type="match status" value="1"/>
</dbReference>
<dbReference type="Pfam" id="PF02770">
    <property type="entry name" value="Acyl-CoA_dh_M"/>
    <property type="match status" value="1"/>
</dbReference>
<keyword evidence="6 7" id="KW-0560">Oxidoreductase</keyword>
<keyword evidence="4 7" id="KW-0285">Flavoprotein</keyword>
<feature type="domain" description="Acyl-CoA oxidase/dehydrogenase middle" evidence="9">
    <location>
        <begin position="119"/>
        <end position="213"/>
    </location>
</feature>
<feature type="domain" description="Acyl-CoA dehydrogenase/oxidase N-terminal" evidence="10">
    <location>
        <begin position="4"/>
        <end position="115"/>
    </location>
</feature>
<dbReference type="Gene3D" id="1.20.140.10">
    <property type="entry name" value="Butyryl-CoA Dehydrogenase, subunit A, domain 3"/>
    <property type="match status" value="1"/>
</dbReference>
<proteinExistence type="inferred from homology"/>
<dbReference type="STRING" id="356660.SAMN05444336_101135"/>
<evidence type="ECO:0000313" key="12">
    <source>
        <dbReference type="Proteomes" id="UP000199118"/>
    </source>
</evidence>
<accession>A0A1H2QS34</accession>
<dbReference type="InterPro" id="IPR050741">
    <property type="entry name" value="Acyl-CoA_dehydrogenase"/>
</dbReference>
<dbReference type="PIRSF" id="PIRSF016578">
    <property type="entry name" value="HsaA"/>
    <property type="match status" value="1"/>
</dbReference>
<evidence type="ECO:0000256" key="4">
    <source>
        <dbReference type="ARBA" id="ARBA00022630"/>
    </source>
</evidence>
<sequence>MTLTSQERALVARARAFADQDLVPAAEACERDRAPDLAALRAAAGLGLTSIQIPGAQGGLGMSFAAKSEIAEALARACFGFSMAILNTHNTAWRLAKLTDNPLAQRLFPPMMAGETTGCAALTEPGAGSDFASIATRAERIPGGWRLNGAKAWITNAQHASVAICFAQTGTQGDGAGIGAFIVEADRPGFSRTPDSGTFAIHANGIGGFSLTDYEAPEEALIMEPGAAFRQIMSEINGARIYVAAMCLGMVDAALDSATAYGKSRNSFGKPLGQHQGWRWRLAGAEAELAAARALVRKAEAEHSAGEDTQLIAAQAKYVGIGLANKHIPELLHAHGASGLKADSLFSRHIAGMQAASFADGSTEIMLERIGRLARP</sequence>
<dbReference type="InterPro" id="IPR009075">
    <property type="entry name" value="AcylCo_DH/oxidase_C"/>
</dbReference>
<dbReference type="SUPFAM" id="SSF47203">
    <property type="entry name" value="Acyl-CoA dehydrogenase C-terminal domain-like"/>
    <property type="match status" value="1"/>
</dbReference>
<dbReference type="Pfam" id="PF00441">
    <property type="entry name" value="Acyl-CoA_dh_1"/>
    <property type="match status" value="1"/>
</dbReference>
<reference evidence="11 12" key="1">
    <citation type="submission" date="2016-10" db="EMBL/GenBank/DDBJ databases">
        <authorList>
            <person name="de Groot N.N."/>
        </authorList>
    </citation>
    <scope>NUCLEOTIDE SEQUENCE [LARGE SCALE GENOMIC DNA]</scope>
    <source>
        <strain evidence="11 12">DSM 17890</strain>
    </source>
</reference>
<dbReference type="InterPro" id="IPR006089">
    <property type="entry name" value="Acyl-CoA_DH_CS"/>
</dbReference>
<keyword evidence="5 7" id="KW-0274">FAD</keyword>
<evidence type="ECO:0000256" key="5">
    <source>
        <dbReference type="ARBA" id="ARBA00022827"/>
    </source>
</evidence>
<dbReference type="SUPFAM" id="SSF56645">
    <property type="entry name" value="Acyl-CoA dehydrogenase NM domain-like"/>
    <property type="match status" value="1"/>
</dbReference>
<gene>
    <name evidence="11" type="ORF">SAMN05444336_101135</name>
</gene>
<dbReference type="RefSeq" id="WP_092679227.1">
    <property type="nucleotide sequence ID" value="NZ_FNMZ01000001.1"/>
</dbReference>
<evidence type="ECO:0000256" key="6">
    <source>
        <dbReference type="ARBA" id="ARBA00023002"/>
    </source>
</evidence>
<dbReference type="Gene3D" id="2.40.110.10">
    <property type="entry name" value="Butyryl-CoA Dehydrogenase, subunit A, domain 2"/>
    <property type="match status" value="1"/>
</dbReference>
<dbReference type="Pfam" id="PF02771">
    <property type="entry name" value="Acyl-CoA_dh_N"/>
    <property type="match status" value="1"/>
</dbReference>
<dbReference type="PANTHER" id="PTHR48083">
    <property type="entry name" value="MEDIUM-CHAIN SPECIFIC ACYL-COA DEHYDROGENASE, MITOCHONDRIAL-RELATED"/>
    <property type="match status" value="1"/>
</dbReference>